<keyword evidence="2 7" id="KW-0132">Cell division</keyword>
<keyword evidence="3 7" id="KW-0812">Transmembrane</keyword>
<evidence type="ECO:0000256" key="6">
    <source>
        <dbReference type="ARBA" id="ARBA00023306"/>
    </source>
</evidence>
<dbReference type="EMBL" id="NAEP01000017">
    <property type="protein sequence ID" value="PDQ36339.1"/>
    <property type="molecule type" value="Genomic_DNA"/>
</dbReference>
<reference evidence="9" key="1">
    <citation type="submission" date="2017-03" db="EMBL/GenBank/DDBJ databases">
        <authorList>
            <person name="Lund M.B."/>
        </authorList>
    </citation>
    <scope>NUCLEOTIDE SEQUENCE [LARGE SCALE GENOMIC DNA]</scope>
</reference>
<evidence type="ECO:0000256" key="5">
    <source>
        <dbReference type="ARBA" id="ARBA00023136"/>
    </source>
</evidence>
<dbReference type="Pfam" id="PF06781">
    <property type="entry name" value="CrgA"/>
    <property type="match status" value="1"/>
</dbReference>
<keyword evidence="6 7" id="KW-0131">Cell cycle</keyword>
<dbReference type="GO" id="GO:0051301">
    <property type="term" value="P:cell division"/>
    <property type="evidence" value="ECO:0007669"/>
    <property type="project" value="UniProtKB-UniRule"/>
</dbReference>
<dbReference type="GO" id="GO:0005886">
    <property type="term" value="C:plasma membrane"/>
    <property type="evidence" value="ECO:0007669"/>
    <property type="project" value="UniProtKB-SubCell"/>
</dbReference>
<comment type="similarity">
    <text evidence="7">Belongs to the CrgA family.</text>
</comment>
<evidence type="ECO:0000313" key="8">
    <source>
        <dbReference type="EMBL" id="PDQ36339.1"/>
    </source>
</evidence>
<evidence type="ECO:0000256" key="4">
    <source>
        <dbReference type="ARBA" id="ARBA00022989"/>
    </source>
</evidence>
<feature type="transmembrane region" description="Helical" evidence="7">
    <location>
        <begin position="29"/>
        <end position="51"/>
    </location>
</feature>
<name>A0A2A6FUE3_9MICO</name>
<sequence>MARSKSVRTEPVKAVSGEAAPNPVWFKPVMLGFMLLGLLWIIVFYISGSVWPIESLGQWNILVGFGIMLIGFLMTTRWR</sequence>
<dbReference type="AlphaFoldDB" id="A0A2A6FUE3"/>
<comment type="subcellular location">
    <subcellularLocation>
        <location evidence="7">Cell membrane</location>
        <topology evidence="7">Multi-pass membrane protein</topology>
    </subcellularLocation>
</comment>
<protein>
    <recommendedName>
        <fullName evidence="7">Cell division protein CrgA</fullName>
    </recommendedName>
</protein>
<keyword evidence="4 7" id="KW-1133">Transmembrane helix</keyword>
<evidence type="ECO:0000256" key="3">
    <source>
        <dbReference type="ARBA" id="ARBA00022692"/>
    </source>
</evidence>
<accession>A0A2A6FUE3</accession>
<comment type="function">
    <text evidence="7">Involved in cell division.</text>
</comment>
<dbReference type="InterPro" id="IPR009619">
    <property type="entry name" value="CrgA"/>
</dbReference>
<comment type="caution">
    <text evidence="8">The sequence shown here is derived from an EMBL/GenBank/DDBJ whole genome shotgun (WGS) entry which is preliminary data.</text>
</comment>
<proteinExistence type="inferred from homology"/>
<keyword evidence="5 7" id="KW-0472">Membrane</keyword>
<dbReference type="HAMAP" id="MF_00631">
    <property type="entry name" value="CrgA"/>
    <property type="match status" value="1"/>
</dbReference>
<feature type="transmembrane region" description="Helical" evidence="7">
    <location>
        <begin position="57"/>
        <end position="75"/>
    </location>
</feature>
<dbReference type="Proteomes" id="UP000219994">
    <property type="component" value="Unassembled WGS sequence"/>
</dbReference>
<keyword evidence="1 7" id="KW-1003">Cell membrane</keyword>
<evidence type="ECO:0000256" key="2">
    <source>
        <dbReference type="ARBA" id="ARBA00022618"/>
    </source>
</evidence>
<evidence type="ECO:0000313" key="9">
    <source>
        <dbReference type="Proteomes" id="UP000219994"/>
    </source>
</evidence>
<organism evidence="8 9">
    <name type="scientific">Candidatus Lumbricidiphila eiseniae</name>
    <dbReference type="NCBI Taxonomy" id="1969409"/>
    <lineage>
        <taxon>Bacteria</taxon>
        <taxon>Bacillati</taxon>
        <taxon>Actinomycetota</taxon>
        <taxon>Actinomycetes</taxon>
        <taxon>Micrococcales</taxon>
        <taxon>Microbacteriaceae</taxon>
        <taxon>Candidatus Lumbricidiphila</taxon>
    </lineage>
</organism>
<gene>
    <name evidence="7" type="primary">crgA</name>
    <name evidence="8" type="ORF">B5766_01170</name>
</gene>
<evidence type="ECO:0000256" key="7">
    <source>
        <dbReference type="HAMAP-Rule" id="MF_00631"/>
    </source>
</evidence>
<evidence type="ECO:0000256" key="1">
    <source>
        <dbReference type="ARBA" id="ARBA00022475"/>
    </source>
</evidence>